<reference evidence="2 3" key="1">
    <citation type="journal article" date="2015" name="Fungal Genet. Biol.">
        <title>Evolution of novel wood decay mechanisms in Agaricales revealed by the genome sequences of Fistulina hepatica and Cylindrobasidium torrendii.</title>
        <authorList>
            <person name="Floudas D."/>
            <person name="Held B.W."/>
            <person name="Riley R."/>
            <person name="Nagy L.G."/>
            <person name="Koehler G."/>
            <person name="Ransdell A.S."/>
            <person name="Younus H."/>
            <person name="Chow J."/>
            <person name="Chiniquy J."/>
            <person name="Lipzen A."/>
            <person name="Tritt A."/>
            <person name="Sun H."/>
            <person name="Haridas S."/>
            <person name="LaButti K."/>
            <person name="Ohm R.A."/>
            <person name="Kues U."/>
            <person name="Blanchette R.A."/>
            <person name="Grigoriev I.V."/>
            <person name="Minto R.E."/>
            <person name="Hibbett D.S."/>
        </authorList>
    </citation>
    <scope>NUCLEOTIDE SEQUENCE [LARGE SCALE GENOMIC DNA]</scope>
    <source>
        <strain evidence="2 3">ATCC 64428</strain>
    </source>
</reference>
<dbReference type="AlphaFoldDB" id="A0A0D7A9V7"/>
<keyword evidence="1" id="KW-0732">Signal</keyword>
<feature type="signal peptide" evidence="1">
    <location>
        <begin position="1"/>
        <end position="19"/>
    </location>
</feature>
<accession>A0A0D7A9V7</accession>
<protein>
    <submittedName>
        <fullName evidence="2">Uncharacterized protein</fullName>
    </submittedName>
</protein>
<sequence length="61" mass="6589">MSGMISSLVSLSAACLSFGSGLTAIFNGAPPIDWGPEKLEKLENLEMLEMLEMLRPAQPKH</sequence>
<gene>
    <name evidence="2" type="ORF">FISHEDRAFT_74550</name>
</gene>
<dbReference type="Proteomes" id="UP000054144">
    <property type="component" value="Unassembled WGS sequence"/>
</dbReference>
<evidence type="ECO:0000313" key="3">
    <source>
        <dbReference type="Proteomes" id="UP000054144"/>
    </source>
</evidence>
<proteinExistence type="predicted"/>
<keyword evidence="3" id="KW-1185">Reference proteome</keyword>
<name>A0A0D7A9V7_9AGAR</name>
<feature type="chain" id="PRO_5002316051" evidence="1">
    <location>
        <begin position="20"/>
        <end position="61"/>
    </location>
</feature>
<organism evidence="2 3">
    <name type="scientific">Fistulina hepatica ATCC 64428</name>
    <dbReference type="NCBI Taxonomy" id="1128425"/>
    <lineage>
        <taxon>Eukaryota</taxon>
        <taxon>Fungi</taxon>
        <taxon>Dikarya</taxon>
        <taxon>Basidiomycota</taxon>
        <taxon>Agaricomycotina</taxon>
        <taxon>Agaricomycetes</taxon>
        <taxon>Agaricomycetidae</taxon>
        <taxon>Agaricales</taxon>
        <taxon>Fistulinaceae</taxon>
        <taxon>Fistulina</taxon>
    </lineage>
</organism>
<dbReference type="EMBL" id="KN881931">
    <property type="protein sequence ID" value="KIY47608.1"/>
    <property type="molecule type" value="Genomic_DNA"/>
</dbReference>
<evidence type="ECO:0000256" key="1">
    <source>
        <dbReference type="SAM" id="SignalP"/>
    </source>
</evidence>
<evidence type="ECO:0000313" key="2">
    <source>
        <dbReference type="EMBL" id="KIY47608.1"/>
    </source>
</evidence>